<keyword evidence="5" id="KW-0378">Hydrolase</keyword>
<sequence length="770" mass="83218">MSRRRLVGIVVPLLLPLIPVAAHAETVADSSRYVNPFVGTQDGGPDFGHGGGAGMTFPGAVSPFGMMQWSPDTVRTAGGGYKYEDNRLYGFSMTHISGPGCTGAQDFPVLPVSGIIGRSPAVDGAGYLQTFDHANEQANPGYYSVTTDSGVQTELTASTRAGVARFTFPKNQPGTLLLDVTGSVNGVDDSELTIDGNSVSGWALTGGFCGARTRYRVYFHATFDRPITASGAWKDNVIRPGATTTGGAAPTRRTNSGDIASNGLGAGLFLQFASAQPVQMRTGLSYVSVDGARRNLAAEIGAKDFDAVRGNALDAWQRRFDQIQVTGGDQKRLQTFYSALYHVFLQPYIFDDVDGNYTGFDGQTHQVRPGHHYYATFSGWDIYRSEAQLLAWLAPDVASDIAQSMYDNAHVLGDVWDRWSHQNTITGVMNGDPYHSVVASAYAFGARDFDAEGALTSMVAGAERVGEKAGYTERPSNDEYQRLGWVPNQVSDTLEYNIADFGISQLAQRLGNSEVNAKFLRAAHGWQHLFNPMTKWLQPRSAQGFFGPFDPAGTDGYVEGNGAQYHWMTFHDVRALFNLMGDNVEARGNAEAVRRLDLFFTKLNAGPHEPFAYLGNEPTLQTPWLYAWAGLPKRTQDVVGKARDDLFAPTPNGLVGNDDLGTMSAWYVWASLGIYPVIPSRAELFVHSPAFTKAEIVRSSGEQFTITAPGVDSAPYIRALQVNGQPTTKAWLPEAFALSGGTLDFTMGTEPGPDFGTAKADAPPSFGVPR</sequence>
<evidence type="ECO:0000259" key="4">
    <source>
        <dbReference type="Pfam" id="PF17678"/>
    </source>
</evidence>
<dbReference type="GO" id="GO:0030246">
    <property type="term" value="F:carbohydrate binding"/>
    <property type="evidence" value="ECO:0007669"/>
    <property type="project" value="InterPro"/>
</dbReference>
<dbReference type="InterPro" id="IPR012939">
    <property type="entry name" value="Glyco_hydro_92"/>
</dbReference>
<dbReference type="Gene3D" id="3.30.2080.10">
    <property type="entry name" value="GH92 mannosidase domain"/>
    <property type="match status" value="1"/>
</dbReference>
<dbReference type="NCBIfam" id="TIGR01180">
    <property type="entry name" value="aman2_put"/>
    <property type="match status" value="1"/>
</dbReference>
<dbReference type="OrthoDB" id="9804511at2"/>
<proteinExistence type="predicted"/>
<name>A0A5N0EB33_9NOCA</name>
<dbReference type="GO" id="GO:0000224">
    <property type="term" value="F:peptide-N4-(N-acetyl-beta-glucosaminyl)asparagine amidase activity"/>
    <property type="evidence" value="ECO:0007669"/>
    <property type="project" value="TreeGrafter"/>
</dbReference>
<keyword evidence="6" id="KW-1185">Reference proteome</keyword>
<evidence type="ECO:0000313" key="5">
    <source>
        <dbReference type="EMBL" id="KAA8886176.1"/>
    </source>
</evidence>
<evidence type="ECO:0000313" key="6">
    <source>
        <dbReference type="Proteomes" id="UP000323876"/>
    </source>
</evidence>
<dbReference type="InterPro" id="IPR041371">
    <property type="entry name" value="GH92_N"/>
</dbReference>
<dbReference type="PANTHER" id="PTHR12143:SF39">
    <property type="entry name" value="SECRETED PROTEIN"/>
    <property type="match status" value="1"/>
</dbReference>
<dbReference type="GO" id="GO:0006516">
    <property type="term" value="P:glycoprotein catabolic process"/>
    <property type="evidence" value="ECO:0007669"/>
    <property type="project" value="TreeGrafter"/>
</dbReference>
<dbReference type="Gene3D" id="2.70.98.10">
    <property type="match status" value="1"/>
</dbReference>
<feature type="chain" id="PRO_5024396421" evidence="2">
    <location>
        <begin position="25"/>
        <end position="770"/>
    </location>
</feature>
<reference evidence="5 6" key="1">
    <citation type="submission" date="2019-09" db="EMBL/GenBank/DDBJ databases">
        <authorList>
            <person name="Wang X."/>
        </authorList>
    </citation>
    <scope>NUCLEOTIDE SEQUENCE [LARGE SCALE GENOMIC DNA]</scope>
    <source>
        <strain evidence="5 6">CICC 11023</strain>
    </source>
</reference>
<dbReference type="Pfam" id="PF07971">
    <property type="entry name" value="Glyco_hydro_92"/>
    <property type="match status" value="1"/>
</dbReference>
<dbReference type="Pfam" id="PF17678">
    <property type="entry name" value="Glyco_hydro_92N"/>
    <property type="match status" value="1"/>
</dbReference>
<feature type="domain" description="Glycosyl hydrolase family 92 N-terminal" evidence="4">
    <location>
        <begin position="33"/>
        <end position="285"/>
    </location>
</feature>
<evidence type="ECO:0000259" key="3">
    <source>
        <dbReference type="Pfam" id="PF07971"/>
    </source>
</evidence>
<dbReference type="Gene3D" id="1.20.1610.10">
    <property type="entry name" value="alpha-1,2-mannosidases domains"/>
    <property type="match status" value="1"/>
</dbReference>
<dbReference type="InterPro" id="IPR008928">
    <property type="entry name" value="6-hairpin_glycosidase_sf"/>
</dbReference>
<dbReference type="InterPro" id="IPR005887">
    <property type="entry name" value="GH92_a_mannosidase_put"/>
</dbReference>
<gene>
    <name evidence="5" type="ORF">F3087_26645</name>
</gene>
<dbReference type="GO" id="GO:0005975">
    <property type="term" value="P:carbohydrate metabolic process"/>
    <property type="evidence" value="ECO:0007669"/>
    <property type="project" value="InterPro"/>
</dbReference>
<dbReference type="AlphaFoldDB" id="A0A5N0EB33"/>
<dbReference type="SUPFAM" id="SSF48208">
    <property type="entry name" value="Six-hairpin glycosidases"/>
    <property type="match status" value="1"/>
</dbReference>
<dbReference type="EMBL" id="VXLC01000014">
    <property type="protein sequence ID" value="KAA8886176.1"/>
    <property type="molecule type" value="Genomic_DNA"/>
</dbReference>
<dbReference type="GO" id="GO:0005829">
    <property type="term" value="C:cytosol"/>
    <property type="evidence" value="ECO:0007669"/>
    <property type="project" value="TreeGrafter"/>
</dbReference>
<accession>A0A5N0EB33</accession>
<feature type="region of interest" description="Disordered" evidence="1">
    <location>
        <begin position="749"/>
        <end position="770"/>
    </location>
</feature>
<feature type="signal peptide" evidence="2">
    <location>
        <begin position="1"/>
        <end position="24"/>
    </location>
</feature>
<evidence type="ECO:0000256" key="1">
    <source>
        <dbReference type="SAM" id="MobiDB-lite"/>
    </source>
</evidence>
<comment type="caution">
    <text evidence="5">The sequence shown here is derived from an EMBL/GenBank/DDBJ whole genome shotgun (WGS) entry which is preliminary data.</text>
</comment>
<dbReference type="PANTHER" id="PTHR12143">
    <property type="entry name" value="PEPTIDE N-GLYCANASE PNGASE -RELATED"/>
    <property type="match status" value="1"/>
</dbReference>
<dbReference type="InterPro" id="IPR050883">
    <property type="entry name" value="PNGase"/>
</dbReference>
<protein>
    <submittedName>
        <fullName evidence="5">Glycoside hydrolase family 92 protein</fullName>
    </submittedName>
</protein>
<feature type="domain" description="Glycosyl hydrolase family 92" evidence="3">
    <location>
        <begin position="291"/>
        <end position="748"/>
    </location>
</feature>
<evidence type="ECO:0000256" key="2">
    <source>
        <dbReference type="SAM" id="SignalP"/>
    </source>
</evidence>
<dbReference type="InterPro" id="IPR014718">
    <property type="entry name" value="GH-type_carb-bd"/>
</dbReference>
<organism evidence="5 6">
    <name type="scientific">Nocardia colli</name>
    <dbReference type="NCBI Taxonomy" id="2545717"/>
    <lineage>
        <taxon>Bacteria</taxon>
        <taxon>Bacillati</taxon>
        <taxon>Actinomycetota</taxon>
        <taxon>Actinomycetes</taxon>
        <taxon>Mycobacteriales</taxon>
        <taxon>Nocardiaceae</taxon>
        <taxon>Nocardia</taxon>
    </lineage>
</organism>
<dbReference type="Proteomes" id="UP000323876">
    <property type="component" value="Unassembled WGS sequence"/>
</dbReference>
<dbReference type="Gene3D" id="1.20.1050.60">
    <property type="entry name" value="alpha-1,2-mannosidase"/>
    <property type="match status" value="1"/>
</dbReference>
<keyword evidence="2" id="KW-0732">Signal</keyword>